<accession>A0A446BSZ0</accession>
<organism evidence="3 4">
    <name type="scientific">Thermothielavioides terrestris</name>
    <dbReference type="NCBI Taxonomy" id="2587410"/>
    <lineage>
        <taxon>Eukaryota</taxon>
        <taxon>Fungi</taxon>
        <taxon>Dikarya</taxon>
        <taxon>Ascomycota</taxon>
        <taxon>Pezizomycotina</taxon>
        <taxon>Sordariomycetes</taxon>
        <taxon>Sordariomycetidae</taxon>
        <taxon>Sordariales</taxon>
        <taxon>Chaetomiaceae</taxon>
        <taxon>Thermothielavioides</taxon>
    </lineage>
</organism>
<keyword evidence="2" id="KW-1133">Transmembrane helix</keyword>
<dbReference type="Proteomes" id="UP000289323">
    <property type="component" value="Unassembled WGS sequence"/>
</dbReference>
<sequence>MSSIRADQHPYQRRSQRLDRAKSAEHGRPAAHTRTETVGAETRGRSARSGDAGYILGLVSAHGSLSFLFCVALVVLCLLFLGAHRGRPREWTDDPDINGPISNWDPRGVRIVSAPFPVAELVSVAESYAAAARHIKDPQSVSNISLRLEAPGIRRVDLRSWILNLPRDPTFRKITGVNETSPRLLRLAENPAALIAETNISLTISMIESLWRRLVDEGLAVLALGLGENHPEYAALTGPLASPPIPVSSSLNSAAALWTSLQREATTGVCWPESDSPQLLDGLQLSRNATSLLGRFHISPALGINGLSGTICTDPGLLDAVARGRCDDNLTAVIEKPLGYRNLAAALKSDRLTLEGLRDAFHFRDGLARRMGKLERAIDAFHPLYSSLKLQRQILAGAARNLQHACFLQESLLERAGSLLSDPSARWKIGRDVDGSRRVVVTFATVPELDDAIAYLKSEYSRILARYRRLRQPWYTASDAISLLHRSISGGWMERLGVQRDISWKTKLSLGPCRDFRPLIRPAFTWSKFYCYLLL</sequence>
<dbReference type="EMBL" id="OUUZ01000015">
    <property type="protein sequence ID" value="SPQ25633.1"/>
    <property type="molecule type" value="Genomic_DNA"/>
</dbReference>
<protein>
    <submittedName>
        <fullName evidence="3">0cc057a3-f3cb-434c-827c-136fbeb3204d</fullName>
    </submittedName>
</protein>
<feature type="transmembrane region" description="Helical" evidence="2">
    <location>
        <begin position="54"/>
        <end position="81"/>
    </location>
</feature>
<feature type="compositionally biased region" description="Basic and acidic residues" evidence="1">
    <location>
        <begin position="1"/>
        <end position="28"/>
    </location>
</feature>
<keyword evidence="2" id="KW-0472">Membrane</keyword>
<gene>
    <name evidence="3" type="ORF">TT172_LOCUS8052</name>
</gene>
<keyword evidence="2" id="KW-0812">Transmembrane</keyword>
<evidence type="ECO:0000256" key="1">
    <source>
        <dbReference type="SAM" id="MobiDB-lite"/>
    </source>
</evidence>
<evidence type="ECO:0000256" key="2">
    <source>
        <dbReference type="SAM" id="Phobius"/>
    </source>
</evidence>
<name>A0A446BSZ0_9PEZI</name>
<proteinExistence type="predicted"/>
<feature type="region of interest" description="Disordered" evidence="1">
    <location>
        <begin position="1"/>
        <end position="46"/>
    </location>
</feature>
<evidence type="ECO:0000313" key="3">
    <source>
        <dbReference type="EMBL" id="SPQ25633.1"/>
    </source>
</evidence>
<dbReference type="AlphaFoldDB" id="A0A446BSZ0"/>
<evidence type="ECO:0000313" key="4">
    <source>
        <dbReference type="Proteomes" id="UP000289323"/>
    </source>
</evidence>
<reference evidence="3 4" key="1">
    <citation type="submission" date="2018-04" db="EMBL/GenBank/DDBJ databases">
        <authorList>
            <person name="Huttner S."/>
            <person name="Dainat J."/>
        </authorList>
    </citation>
    <scope>NUCLEOTIDE SEQUENCE [LARGE SCALE GENOMIC DNA]</scope>
</reference>